<dbReference type="EMBL" id="JARBHB010000002">
    <property type="protein sequence ID" value="KAJ8891884.1"/>
    <property type="molecule type" value="Genomic_DNA"/>
</dbReference>
<dbReference type="Proteomes" id="UP001159363">
    <property type="component" value="Chromosome 2"/>
</dbReference>
<protein>
    <submittedName>
        <fullName evidence="2">Uncharacterized protein</fullName>
    </submittedName>
</protein>
<evidence type="ECO:0000256" key="1">
    <source>
        <dbReference type="SAM" id="MobiDB-lite"/>
    </source>
</evidence>
<name>A0ABQ9I5G3_9NEOP</name>
<sequence>MVVSTEQGHSCWIFAEFAVVMSRHKTLDQAHLDTANSLLPEGEYRDSNQSDCPHHEHGEHAGHGHGGHASHEHGGHASHEHGEHASHEHGGHASHEHGGHAGHGHDH</sequence>
<evidence type="ECO:0000313" key="3">
    <source>
        <dbReference type="Proteomes" id="UP001159363"/>
    </source>
</evidence>
<proteinExistence type="predicted"/>
<feature type="compositionally biased region" description="Basic and acidic residues" evidence="1">
    <location>
        <begin position="69"/>
        <end position="107"/>
    </location>
</feature>
<keyword evidence="3" id="KW-1185">Reference proteome</keyword>
<accession>A0ABQ9I5G3</accession>
<evidence type="ECO:0000313" key="2">
    <source>
        <dbReference type="EMBL" id="KAJ8891884.1"/>
    </source>
</evidence>
<feature type="region of interest" description="Disordered" evidence="1">
    <location>
        <begin position="38"/>
        <end position="107"/>
    </location>
</feature>
<organism evidence="2 3">
    <name type="scientific">Dryococelus australis</name>
    <dbReference type="NCBI Taxonomy" id="614101"/>
    <lineage>
        <taxon>Eukaryota</taxon>
        <taxon>Metazoa</taxon>
        <taxon>Ecdysozoa</taxon>
        <taxon>Arthropoda</taxon>
        <taxon>Hexapoda</taxon>
        <taxon>Insecta</taxon>
        <taxon>Pterygota</taxon>
        <taxon>Neoptera</taxon>
        <taxon>Polyneoptera</taxon>
        <taxon>Phasmatodea</taxon>
        <taxon>Verophasmatodea</taxon>
        <taxon>Anareolatae</taxon>
        <taxon>Phasmatidae</taxon>
        <taxon>Eurycanthinae</taxon>
        <taxon>Dryococelus</taxon>
    </lineage>
</organism>
<reference evidence="2 3" key="1">
    <citation type="submission" date="2023-02" db="EMBL/GenBank/DDBJ databases">
        <title>LHISI_Scaffold_Assembly.</title>
        <authorList>
            <person name="Stuart O.P."/>
            <person name="Cleave R."/>
            <person name="Magrath M.J.L."/>
            <person name="Mikheyev A.S."/>
        </authorList>
    </citation>
    <scope>NUCLEOTIDE SEQUENCE [LARGE SCALE GENOMIC DNA]</scope>
    <source>
        <strain evidence="2">Daus_M_001</strain>
        <tissue evidence="2">Leg muscle</tissue>
    </source>
</reference>
<feature type="compositionally biased region" description="Basic and acidic residues" evidence="1">
    <location>
        <begin position="42"/>
        <end position="62"/>
    </location>
</feature>
<gene>
    <name evidence="2" type="ORF">PR048_004439</name>
</gene>
<comment type="caution">
    <text evidence="2">The sequence shown here is derived from an EMBL/GenBank/DDBJ whole genome shotgun (WGS) entry which is preliminary data.</text>
</comment>